<evidence type="ECO:0000256" key="19">
    <source>
        <dbReference type="SAM" id="Phobius"/>
    </source>
</evidence>
<feature type="transmembrane region" description="Helical" evidence="19">
    <location>
        <begin position="342"/>
        <end position="366"/>
    </location>
</feature>
<dbReference type="Pfam" id="PF07690">
    <property type="entry name" value="MFS_1"/>
    <property type="match status" value="1"/>
</dbReference>
<feature type="transmembrane region" description="Helical" evidence="19">
    <location>
        <begin position="232"/>
        <end position="249"/>
    </location>
</feature>
<dbReference type="GO" id="GO:0022857">
    <property type="term" value="F:transmembrane transporter activity"/>
    <property type="evidence" value="ECO:0007669"/>
    <property type="project" value="InterPro"/>
</dbReference>
<evidence type="ECO:0000256" key="11">
    <source>
        <dbReference type="ARBA" id="ARBA00044903"/>
    </source>
</evidence>
<organism evidence="21 22">
    <name type="scientific">Kipferlia bialata</name>
    <dbReference type="NCBI Taxonomy" id="797122"/>
    <lineage>
        <taxon>Eukaryota</taxon>
        <taxon>Metamonada</taxon>
        <taxon>Carpediemonas-like organisms</taxon>
        <taxon>Kipferlia</taxon>
    </lineage>
</organism>
<keyword evidence="19" id="KW-1133">Transmembrane helix</keyword>
<dbReference type="InterPro" id="IPR011701">
    <property type="entry name" value="MFS"/>
</dbReference>
<keyword evidence="22" id="KW-1185">Reference proteome</keyword>
<feature type="transmembrane region" description="Helical" evidence="19">
    <location>
        <begin position="120"/>
        <end position="142"/>
    </location>
</feature>
<keyword evidence="19" id="KW-0812">Transmembrane</keyword>
<evidence type="ECO:0000313" key="22">
    <source>
        <dbReference type="Proteomes" id="UP000265618"/>
    </source>
</evidence>
<feature type="transmembrane region" description="Helical" evidence="19">
    <location>
        <begin position="53"/>
        <end position="75"/>
    </location>
</feature>
<evidence type="ECO:0000256" key="10">
    <source>
        <dbReference type="ARBA" id="ARBA00044900"/>
    </source>
</evidence>
<dbReference type="AlphaFoldDB" id="A0A9K3CQG6"/>
<comment type="subcellular location">
    <subcellularLocation>
        <location evidence="1">Membrane</location>
        <topology evidence="1">Multi-pass membrane protein</topology>
    </subcellularLocation>
</comment>
<comment type="catalytic activity">
    <reaction evidence="14">
        <text>L-lysyl-glycine(out) = L-lysyl-glycine(in)</text>
        <dbReference type="Rhea" id="RHEA:79407"/>
        <dbReference type="ChEBI" id="CHEBI:191202"/>
    </reaction>
</comment>
<evidence type="ECO:0000256" key="6">
    <source>
        <dbReference type="ARBA" id="ARBA00044891"/>
    </source>
</evidence>
<evidence type="ECO:0000256" key="4">
    <source>
        <dbReference type="ARBA" id="ARBA00044881"/>
    </source>
</evidence>
<evidence type="ECO:0000256" key="16">
    <source>
        <dbReference type="ARBA" id="ARBA00045018"/>
    </source>
</evidence>
<comment type="catalytic activity">
    <reaction evidence="9">
        <text>L-arginyl-L-alpha-amino acid(out) = L-arginyl-L-alpha-amino acid(in)</text>
        <dbReference type="Rhea" id="RHEA:79371"/>
        <dbReference type="ChEBI" id="CHEBI:84315"/>
    </reaction>
</comment>
<evidence type="ECO:0000313" key="21">
    <source>
        <dbReference type="EMBL" id="GIQ81301.1"/>
    </source>
</evidence>
<comment type="caution">
    <text evidence="21">The sequence shown here is derived from an EMBL/GenBank/DDBJ whole genome shotgun (WGS) entry which is preliminary data.</text>
</comment>
<comment type="catalytic activity">
    <reaction evidence="11">
        <text>L-arginyl-glycine(out) = L-arginyl-glycine(in)</text>
        <dbReference type="Rhea" id="RHEA:79391"/>
        <dbReference type="ChEBI" id="CHEBI:229955"/>
    </reaction>
</comment>
<proteinExistence type="predicted"/>
<feature type="transmembrane region" description="Helical" evidence="19">
    <location>
        <begin position="28"/>
        <end position="47"/>
    </location>
</feature>
<name>A0A9K3CQG6_9EUKA</name>
<comment type="catalytic activity">
    <reaction evidence="6">
        <text>L-lysyl-L-alpha-amino acid(out) = L-lysyl-L-alpha-amino acid(in)</text>
        <dbReference type="Rhea" id="RHEA:79387"/>
        <dbReference type="ChEBI" id="CHEBI:229965"/>
    </reaction>
</comment>
<comment type="catalytic activity">
    <reaction evidence="8">
        <text>L-aspartyl-L-lysine(out) = L-aspartyl-L-lysine(in)</text>
        <dbReference type="Rhea" id="RHEA:79411"/>
        <dbReference type="ChEBI" id="CHEBI:229953"/>
    </reaction>
</comment>
<dbReference type="GO" id="GO:0016020">
    <property type="term" value="C:membrane"/>
    <property type="evidence" value="ECO:0007669"/>
    <property type="project" value="UniProtKB-SubCell"/>
</dbReference>
<dbReference type="PANTHER" id="PTHR23512">
    <property type="entry name" value="MAJOR FACILITATOR SUPERFAMILY DOMAIN-CONTAINING PROTEIN 1"/>
    <property type="match status" value="1"/>
</dbReference>
<evidence type="ECO:0000256" key="1">
    <source>
        <dbReference type="ARBA" id="ARBA00004141"/>
    </source>
</evidence>
<comment type="catalytic activity">
    <reaction evidence="7">
        <text>L-alpha-aminoacyl-L-lysine(out) = L-alpha-aminoacyl-L-lysine(in)</text>
        <dbReference type="Rhea" id="RHEA:79383"/>
        <dbReference type="ChEBI" id="CHEBI:229966"/>
    </reaction>
</comment>
<comment type="catalytic activity">
    <reaction evidence="5">
        <text>L-alpha-aminoacyl-L-histidine(out) = L-alpha-aminoacyl-L-histidine(in)</text>
        <dbReference type="Rhea" id="RHEA:79375"/>
        <dbReference type="ChEBI" id="CHEBI:229967"/>
    </reaction>
</comment>
<dbReference type="EMBL" id="BDIP01000358">
    <property type="protein sequence ID" value="GIQ81301.1"/>
    <property type="molecule type" value="Genomic_DNA"/>
</dbReference>
<dbReference type="Gene3D" id="1.20.1250.20">
    <property type="entry name" value="MFS general substrate transporter like domains"/>
    <property type="match status" value="2"/>
</dbReference>
<evidence type="ECO:0000256" key="12">
    <source>
        <dbReference type="ARBA" id="ARBA00044912"/>
    </source>
</evidence>
<dbReference type="PROSITE" id="PS50850">
    <property type="entry name" value="MFS"/>
    <property type="match status" value="1"/>
</dbReference>
<evidence type="ECO:0000256" key="7">
    <source>
        <dbReference type="ARBA" id="ARBA00044893"/>
    </source>
</evidence>
<evidence type="ECO:0000256" key="14">
    <source>
        <dbReference type="ARBA" id="ARBA00044924"/>
    </source>
</evidence>
<evidence type="ECO:0000256" key="13">
    <source>
        <dbReference type="ARBA" id="ARBA00044919"/>
    </source>
</evidence>
<feature type="transmembrane region" description="Helical" evidence="19">
    <location>
        <begin position="281"/>
        <end position="302"/>
    </location>
</feature>
<keyword evidence="19" id="KW-0472">Membrane</keyword>
<dbReference type="Proteomes" id="UP000265618">
    <property type="component" value="Unassembled WGS sequence"/>
</dbReference>
<evidence type="ECO:0000256" key="18">
    <source>
        <dbReference type="ARBA" id="ARBA00046376"/>
    </source>
</evidence>
<dbReference type="InterPro" id="IPR036259">
    <property type="entry name" value="MFS_trans_sf"/>
</dbReference>
<reference evidence="21 22" key="1">
    <citation type="journal article" date="2018" name="PLoS ONE">
        <title>The draft genome of Kipferlia bialata reveals reductive genome evolution in fornicate parasites.</title>
        <authorList>
            <person name="Tanifuji G."/>
            <person name="Takabayashi S."/>
            <person name="Kume K."/>
            <person name="Takagi M."/>
            <person name="Nakayama T."/>
            <person name="Kamikawa R."/>
            <person name="Inagaki Y."/>
            <person name="Hashimoto T."/>
        </authorList>
    </citation>
    <scope>NUCLEOTIDE SEQUENCE [LARGE SCALE GENOMIC DNA]</scope>
    <source>
        <strain evidence="21">NY0173</strain>
    </source>
</reference>
<comment type="catalytic activity">
    <reaction evidence="2">
        <text>L-lysyl-L-alanine(out) = L-lysyl-L-alanine(in)</text>
        <dbReference type="Rhea" id="RHEA:79399"/>
        <dbReference type="ChEBI" id="CHEBI:229954"/>
    </reaction>
</comment>
<evidence type="ECO:0000259" key="20">
    <source>
        <dbReference type="PROSITE" id="PS50850"/>
    </source>
</evidence>
<comment type="function">
    <text evidence="17">Lysosomal dipeptide uniporter that selectively exports lysine, arginine or histidine-containing dipeptides with a net positive charge from the lysosome lumen into the cytosol. Could play a role in a specific type of protein O-glycosylation indirectly regulating macrophages migration and tissue invasion. Also essential for liver homeostasis.</text>
</comment>
<evidence type="ECO:0000256" key="15">
    <source>
        <dbReference type="ARBA" id="ARBA00044985"/>
    </source>
</evidence>
<comment type="catalytic activity">
    <reaction evidence="3">
        <text>L-histidyl-glycine(out) = L-histidyl-glycine(in)</text>
        <dbReference type="Rhea" id="RHEA:79395"/>
        <dbReference type="ChEBI" id="CHEBI:229957"/>
    </reaction>
</comment>
<dbReference type="InterPro" id="IPR052187">
    <property type="entry name" value="MFSD1"/>
</dbReference>
<evidence type="ECO:0000256" key="8">
    <source>
        <dbReference type="ARBA" id="ARBA00044898"/>
    </source>
</evidence>
<gene>
    <name evidence="21" type="ORF">KIPB_002243</name>
</gene>
<dbReference type="PANTHER" id="PTHR23512:SF5">
    <property type="entry name" value="MAJOR FACILITATOR SUPERFAMILY DOMAIN-CONTAINING PROTEIN 1"/>
    <property type="match status" value="1"/>
</dbReference>
<feature type="transmembrane region" description="Helical" evidence="19">
    <location>
        <begin position="191"/>
        <end position="212"/>
    </location>
</feature>
<comment type="catalytic activity">
    <reaction evidence="10">
        <text>L-lysyl-L-lysine(out) = L-lysyl-L-lysine(in)</text>
        <dbReference type="Rhea" id="RHEA:79403"/>
        <dbReference type="ChEBI" id="CHEBI:229956"/>
    </reaction>
</comment>
<feature type="domain" description="Major facilitator superfamily (MFS) profile" evidence="20">
    <location>
        <begin position="1"/>
        <end position="370"/>
    </location>
</feature>
<accession>A0A9K3CQG6</accession>
<comment type="catalytic activity">
    <reaction evidence="4">
        <text>L-alpha-aminoacyl-L-arginine(out) = L-alpha-aminoacyl-L-arginine(in)</text>
        <dbReference type="Rhea" id="RHEA:79367"/>
        <dbReference type="ChEBI" id="CHEBI:229968"/>
    </reaction>
</comment>
<evidence type="ECO:0000256" key="5">
    <source>
        <dbReference type="ARBA" id="ARBA00044884"/>
    </source>
</evidence>
<evidence type="ECO:0000256" key="3">
    <source>
        <dbReference type="ARBA" id="ARBA00044878"/>
    </source>
</evidence>
<evidence type="ECO:0000256" key="17">
    <source>
        <dbReference type="ARBA" id="ARBA00045709"/>
    </source>
</evidence>
<dbReference type="SUPFAM" id="SSF103473">
    <property type="entry name" value="MFS general substrate transporter"/>
    <property type="match status" value="1"/>
</dbReference>
<comment type="subunit">
    <text evidence="18">Homodimer. Interacts with lysosomal protein GLMP (via lumenal domain); the interaction starts while both proteins are still in the endoplasmic reticulum and is required for stabilization of MFSD1 in lysosomes but has no direct effect on its targeting to lysosomes or transporter activity.</text>
</comment>
<feature type="transmembrane region" description="Helical" evidence="19">
    <location>
        <begin position="314"/>
        <end position="336"/>
    </location>
</feature>
<dbReference type="InterPro" id="IPR020846">
    <property type="entry name" value="MFS_dom"/>
</dbReference>
<feature type="transmembrane region" description="Helical" evidence="19">
    <location>
        <begin position="256"/>
        <end position="275"/>
    </location>
</feature>
<dbReference type="OrthoDB" id="424834at2759"/>
<evidence type="ECO:0000256" key="9">
    <source>
        <dbReference type="ARBA" id="ARBA00044899"/>
    </source>
</evidence>
<evidence type="ECO:0000256" key="2">
    <source>
        <dbReference type="ARBA" id="ARBA00044876"/>
    </source>
</evidence>
<comment type="catalytic activity">
    <reaction evidence="12">
        <text>L-histidyl-L-alpha-amino acid(out) = L-histidyl-L-alpha-amino acid(in)</text>
        <dbReference type="Rhea" id="RHEA:79379"/>
        <dbReference type="ChEBI" id="CHEBI:229964"/>
    </reaction>
</comment>
<comment type="catalytic activity">
    <reaction evidence="13">
        <text>L-alanyl-L-lysine(out) = L-alanyl-L-lysine(in)</text>
        <dbReference type="Rhea" id="RHEA:79415"/>
        <dbReference type="ChEBI" id="CHEBI:192470"/>
    </reaction>
</comment>
<protein>
    <recommendedName>
        <fullName evidence="15">Lysosomal dipeptide transporter MFSD1</fullName>
    </recommendedName>
    <alternativeName>
        <fullName evidence="16">Major facilitator superfamily domain-containing protein 1</fullName>
    </alternativeName>
</protein>
<sequence length="397" mass="43258">MMYSVYSFSNFLSVCFGGYAIDKLGHVFGGLTFQSFVCVGLSIFSAACANKNYLWILIGRGIYGVGLGNLTVCQNAVVSHNFKGKELALAFGLVISFSRLGSVLNFYFSSDIAAATSISFAVWLGTAMSFFSFLFVVVFTLLNRRRDRYACMDESMDVSPVSEVGAPSPVKPKAAGRKIKLEDVKSFRLEFWLVGCITALFYACIFPFVAIATDYMQEERGFTEDEASSATGVIYLLSMFFSPFLGKLIDRIGKRLLLTLIAASVTMCAHVMLVFTPVSPWVVVFLIGCSYTVTASSIWSCVPLVVRLREVGTALSLVTAIQMGFISCINAIVGIVKEKTGYPQVSLVFCSIAFACVVLTSVTIVVDKRRCQVLNGTDKSGIFSENEEKGLTAQDEA</sequence>